<proteinExistence type="predicted"/>
<dbReference type="Gene3D" id="3.30.360.10">
    <property type="entry name" value="Dihydrodipicolinate Reductase, domain 2"/>
    <property type="match status" value="1"/>
</dbReference>
<protein>
    <submittedName>
        <fullName evidence="3">Gfo/Idh/MocA family oxidoreductase</fullName>
    </submittedName>
</protein>
<evidence type="ECO:0000313" key="4">
    <source>
        <dbReference type="Proteomes" id="UP000306985"/>
    </source>
</evidence>
<dbReference type="Gene3D" id="3.40.50.720">
    <property type="entry name" value="NAD(P)-binding Rossmann-like Domain"/>
    <property type="match status" value="1"/>
</dbReference>
<evidence type="ECO:0000259" key="2">
    <source>
        <dbReference type="Pfam" id="PF01408"/>
    </source>
</evidence>
<keyword evidence="4" id="KW-1185">Reference proteome</keyword>
<dbReference type="PANTHER" id="PTHR43818">
    <property type="entry name" value="BCDNA.GH03377"/>
    <property type="match status" value="1"/>
</dbReference>
<dbReference type="EMBL" id="SZZH01000001">
    <property type="protein sequence ID" value="TKV61315.1"/>
    <property type="molecule type" value="Genomic_DNA"/>
</dbReference>
<evidence type="ECO:0000313" key="3">
    <source>
        <dbReference type="EMBL" id="TKV61315.1"/>
    </source>
</evidence>
<dbReference type="SUPFAM" id="SSF51735">
    <property type="entry name" value="NAD(P)-binding Rossmann-fold domains"/>
    <property type="match status" value="1"/>
</dbReference>
<dbReference type="InterPro" id="IPR036291">
    <property type="entry name" value="NAD(P)-bd_dom_sf"/>
</dbReference>
<dbReference type="GO" id="GO:0016491">
    <property type="term" value="F:oxidoreductase activity"/>
    <property type="evidence" value="ECO:0007669"/>
    <property type="project" value="UniProtKB-KW"/>
</dbReference>
<dbReference type="AlphaFoldDB" id="A0A4V6CSF2"/>
<dbReference type="InterPro" id="IPR050463">
    <property type="entry name" value="Gfo/Idh/MocA_oxidrdct_glycsds"/>
</dbReference>
<dbReference type="OrthoDB" id="3815872at2"/>
<evidence type="ECO:0000256" key="1">
    <source>
        <dbReference type="ARBA" id="ARBA00023002"/>
    </source>
</evidence>
<accession>A0A4V6CSF2</accession>
<sequence length="297" mass="31112">MRFALVGTGPWAERAHGPGLRACPTAELVGVWGRNPERAAELAADLEVSAAEDLDDLIDRVDAVAFAVPPDVQAPLAIRAAAAGKHVLLDKPIALDPADADRLEAAVTSAGTASLVFFTDRFVDTSRAWFEQVRATPGWQGAWFRWLSSLQAPGNPYGGSAWRQELGALWDTAPHALSTLGAALGRVESLTAVAGEGDLVTLVLHHHSGATSTAVLSQFAPPAAASFECALWGEDGINRMPPRPEGDIANVFAVAAGELVAAATNGRPTVADVRLGAHITRLLADAQRQLDAQRTGS</sequence>
<dbReference type="RefSeq" id="WP_137448619.1">
    <property type="nucleotide sequence ID" value="NZ_SZZH01000001.1"/>
</dbReference>
<dbReference type="InterPro" id="IPR000683">
    <property type="entry name" value="Gfo/Idh/MocA-like_OxRdtase_N"/>
</dbReference>
<keyword evidence="1" id="KW-0560">Oxidoreductase</keyword>
<feature type="domain" description="Gfo/Idh/MocA-like oxidoreductase N-terminal" evidence="2">
    <location>
        <begin position="1"/>
        <end position="113"/>
    </location>
</feature>
<comment type="caution">
    <text evidence="3">The sequence shown here is derived from an EMBL/GenBank/DDBJ whole genome shotgun (WGS) entry which is preliminary data.</text>
</comment>
<dbReference type="PANTHER" id="PTHR43818:SF11">
    <property type="entry name" value="BCDNA.GH03377"/>
    <property type="match status" value="1"/>
</dbReference>
<dbReference type="SUPFAM" id="SSF55347">
    <property type="entry name" value="Glyceraldehyde-3-phosphate dehydrogenase-like, C-terminal domain"/>
    <property type="match status" value="1"/>
</dbReference>
<dbReference type="Pfam" id="PF01408">
    <property type="entry name" value="GFO_IDH_MocA"/>
    <property type="match status" value="1"/>
</dbReference>
<dbReference type="Proteomes" id="UP000306985">
    <property type="component" value="Unassembled WGS sequence"/>
</dbReference>
<reference evidence="3 4" key="1">
    <citation type="submission" date="2019-05" db="EMBL/GenBank/DDBJ databases">
        <title>Nakamurella sp. N5BH11, whole genome shotgun sequence.</title>
        <authorList>
            <person name="Tuo L."/>
        </authorList>
    </citation>
    <scope>NUCLEOTIDE SEQUENCE [LARGE SCALE GENOMIC DNA]</scope>
    <source>
        <strain evidence="3 4">N5BH11</strain>
    </source>
</reference>
<gene>
    <name evidence="3" type="ORF">FDO65_06845</name>
</gene>
<name>A0A4V6CSF2_9ACTN</name>
<organism evidence="3 4">
    <name type="scientific">Nakamurella flava</name>
    <dbReference type="NCBI Taxonomy" id="2576308"/>
    <lineage>
        <taxon>Bacteria</taxon>
        <taxon>Bacillati</taxon>
        <taxon>Actinomycetota</taxon>
        <taxon>Actinomycetes</taxon>
        <taxon>Nakamurellales</taxon>
        <taxon>Nakamurellaceae</taxon>
        <taxon>Nakamurella</taxon>
    </lineage>
</organism>
<dbReference type="GO" id="GO:0000166">
    <property type="term" value="F:nucleotide binding"/>
    <property type="evidence" value="ECO:0007669"/>
    <property type="project" value="InterPro"/>
</dbReference>